<dbReference type="InterPro" id="IPR036061">
    <property type="entry name" value="CheW-like_dom_sf"/>
</dbReference>
<dbReference type="Pfam" id="PF01584">
    <property type="entry name" value="CheW"/>
    <property type="match status" value="1"/>
</dbReference>
<evidence type="ECO:0000313" key="2">
    <source>
        <dbReference type="EMBL" id="KAB2807243.1"/>
    </source>
</evidence>
<dbReference type="Proteomes" id="UP000449906">
    <property type="component" value="Unassembled WGS sequence"/>
</dbReference>
<evidence type="ECO:0000313" key="3">
    <source>
        <dbReference type="Proteomes" id="UP000449906"/>
    </source>
</evidence>
<evidence type="ECO:0000259" key="1">
    <source>
        <dbReference type="PROSITE" id="PS50851"/>
    </source>
</evidence>
<accession>A0A7J5DR52</accession>
<dbReference type="GO" id="GO:0007165">
    <property type="term" value="P:signal transduction"/>
    <property type="evidence" value="ECO:0007669"/>
    <property type="project" value="InterPro"/>
</dbReference>
<name>A0A7J5DR52_NOCSI</name>
<dbReference type="GO" id="GO:0005829">
    <property type="term" value="C:cytosol"/>
    <property type="evidence" value="ECO:0007669"/>
    <property type="project" value="TreeGrafter"/>
</dbReference>
<dbReference type="PANTHER" id="PTHR22617:SF23">
    <property type="entry name" value="CHEMOTAXIS PROTEIN CHEW"/>
    <property type="match status" value="1"/>
</dbReference>
<dbReference type="PROSITE" id="PS50851">
    <property type="entry name" value="CHEW"/>
    <property type="match status" value="1"/>
</dbReference>
<feature type="domain" description="CheW-like" evidence="1">
    <location>
        <begin position="9"/>
        <end position="149"/>
    </location>
</feature>
<dbReference type="InterPro" id="IPR039315">
    <property type="entry name" value="CheW"/>
</dbReference>
<dbReference type="EMBL" id="WBVM01000006">
    <property type="protein sequence ID" value="KAB2807243.1"/>
    <property type="molecule type" value="Genomic_DNA"/>
</dbReference>
<organism evidence="2 3">
    <name type="scientific">Nocardioides simplex</name>
    <name type="common">Arthrobacter simplex</name>
    <dbReference type="NCBI Taxonomy" id="2045"/>
    <lineage>
        <taxon>Bacteria</taxon>
        <taxon>Bacillati</taxon>
        <taxon>Actinomycetota</taxon>
        <taxon>Actinomycetes</taxon>
        <taxon>Propionibacteriales</taxon>
        <taxon>Nocardioidaceae</taxon>
        <taxon>Pimelobacter</taxon>
    </lineage>
</organism>
<dbReference type="AlphaFoldDB" id="A0A7J5DR52"/>
<reference evidence="2 3" key="1">
    <citation type="submission" date="2019-09" db="EMBL/GenBank/DDBJ databases">
        <title>Pimelobacter sp. isolated from Paulinella.</title>
        <authorList>
            <person name="Jeong S.E."/>
        </authorList>
    </citation>
    <scope>NUCLEOTIDE SEQUENCE [LARGE SCALE GENOMIC DNA]</scope>
    <source>
        <strain evidence="2 3">Pch-N</strain>
    </source>
</reference>
<dbReference type="InterPro" id="IPR002545">
    <property type="entry name" value="CheW-lke_dom"/>
</dbReference>
<protein>
    <submittedName>
        <fullName evidence="2">Chemotaxis protein CheW</fullName>
    </submittedName>
</protein>
<dbReference type="GO" id="GO:0006935">
    <property type="term" value="P:chemotaxis"/>
    <property type="evidence" value="ECO:0007669"/>
    <property type="project" value="InterPro"/>
</dbReference>
<sequence length="157" mass="16785">MSTSTSTSTEQLCTFWVADLLFGVAVEEVQEVIRHQPMTPVPRADEAVRGLINLRGQIVTAVDLRVRLGLPPRDAEQLPMNVIVRSRGEVVSLLVDDIGDVIDTAGVDPQPAPSNLPRGVQDVVRGVRPLPDAILLVLDADRAVDVVTAPDTPGGNP</sequence>
<dbReference type="SUPFAM" id="SSF50341">
    <property type="entry name" value="CheW-like"/>
    <property type="match status" value="1"/>
</dbReference>
<dbReference type="SMART" id="SM00260">
    <property type="entry name" value="CheW"/>
    <property type="match status" value="1"/>
</dbReference>
<dbReference type="Gene3D" id="2.40.50.180">
    <property type="entry name" value="CheA-289, Domain 4"/>
    <property type="match status" value="1"/>
</dbReference>
<comment type="caution">
    <text evidence="2">The sequence shown here is derived from an EMBL/GenBank/DDBJ whole genome shotgun (WGS) entry which is preliminary data.</text>
</comment>
<dbReference type="PANTHER" id="PTHR22617">
    <property type="entry name" value="CHEMOTAXIS SENSOR HISTIDINE KINASE-RELATED"/>
    <property type="match status" value="1"/>
</dbReference>
<dbReference type="RefSeq" id="WP_151583113.1">
    <property type="nucleotide sequence ID" value="NZ_CP170555.1"/>
</dbReference>
<proteinExistence type="predicted"/>
<gene>
    <name evidence="2" type="ORF">F9L07_27575</name>
</gene>
<dbReference type="Gene3D" id="2.30.30.40">
    <property type="entry name" value="SH3 Domains"/>
    <property type="match status" value="1"/>
</dbReference>